<reference evidence="1 2" key="2">
    <citation type="submission" date="2018-11" db="EMBL/GenBank/DDBJ databases">
        <authorList>
            <consortium name="Pathogen Informatics"/>
        </authorList>
    </citation>
    <scope>NUCLEOTIDE SEQUENCE [LARGE SCALE GENOMIC DNA]</scope>
</reference>
<organism evidence="2 3">
    <name type="scientific">Toxocara canis</name>
    <name type="common">Canine roundworm</name>
    <dbReference type="NCBI Taxonomy" id="6265"/>
    <lineage>
        <taxon>Eukaryota</taxon>
        <taxon>Metazoa</taxon>
        <taxon>Ecdysozoa</taxon>
        <taxon>Nematoda</taxon>
        <taxon>Chromadorea</taxon>
        <taxon>Rhabditida</taxon>
        <taxon>Spirurina</taxon>
        <taxon>Ascaridomorpha</taxon>
        <taxon>Ascaridoidea</taxon>
        <taxon>Toxocaridae</taxon>
        <taxon>Toxocara</taxon>
    </lineage>
</organism>
<keyword evidence="2" id="KW-1185">Reference proteome</keyword>
<proteinExistence type="predicted"/>
<protein>
    <submittedName>
        <fullName evidence="3">Protein kinase domain-containing protein</fullName>
    </submittedName>
</protein>
<dbReference type="WBParaSite" id="TCNE_0000382301-mRNA-1">
    <property type="protein sequence ID" value="TCNE_0000382301-mRNA-1"/>
    <property type="gene ID" value="TCNE_0000382301"/>
</dbReference>
<name>A0A183U5Q3_TOXCA</name>
<dbReference type="Proteomes" id="UP000050794">
    <property type="component" value="Unassembled WGS sequence"/>
</dbReference>
<evidence type="ECO:0000313" key="3">
    <source>
        <dbReference type="WBParaSite" id="TCNE_0000382301-mRNA-1"/>
    </source>
</evidence>
<dbReference type="EMBL" id="UYWY01005414">
    <property type="protein sequence ID" value="VDM29541.1"/>
    <property type="molecule type" value="Genomic_DNA"/>
</dbReference>
<evidence type="ECO:0000313" key="1">
    <source>
        <dbReference type="EMBL" id="VDM29541.1"/>
    </source>
</evidence>
<accession>A0A183U5Q3</accession>
<dbReference type="AlphaFoldDB" id="A0A183U5Q3"/>
<evidence type="ECO:0000313" key="2">
    <source>
        <dbReference type="Proteomes" id="UP000050794"/>
    </source>
</evidence>
<gene>
    <name evidence="1" type="ORF">TCNE_LOCUS3824</name>
</gene>
<reference evidence="3" key="1">
    <citation type="submission" date="2016-06" db="UniProtKB">
        <authorList>
            <consortium name="WormBaseParasite"/>
        </authorList>
    </citation>
    <scope>IDENTIFICATION</scope>
</reference>
<sequence>MERSNVSAAGYLLGELIDPARVGGDKCFELGELKMQRKCEEHKTSLHFGTVSTKDYTAAQYESPESFLKVVD</sequence>